<dbReference type="Proteomes" id="UP000215914">
    <property type="component" value="Chromosome 16"/>
</dbReference>
<evidence type="ECO:0000313" key="2">
    <source>
        <dbReference type="Proteomes" id="UP000215914"/>
    </source>
</evidence>
<proteinExistence type="predicted"/>
<sequence>MLLNFKLGGEYVLLALVKVKVGLIVKEICLIVLRNQVESLRFVKSLFLLLLNNMLSQHLCFLVII</sequence>
<reference evidence="2" key="1">
    <citation type="journal article" date="2017" name="Nature">
        <title>The sunflower genome provides insights into oil metabolism, flowering and Asterid evolution.</title>
        <authorList>
            <person name="Badouin H."/>
            <person name="Gouzy J."/>
            <person name="Grassa C.J."/>
            <person name="Murat F."/>
            <person name="Staton S.E."/>
            <person name="Cottret L."/>
            <person name="Lelandais-Briere C."/>
            <person name="Owens G.L."/>
            <person name="Carrere S."/>
            <person name="Mayjonade B."/>
            <person name="Legrand L."/>
            <person name="Gill N."/>
            <person name="Kane N.C."/>
            <person name="Bowers J.E."/>
            <person name="Hubner S."/>
            <person name="Bellec A."/>
            <person name="Berard A."/>
            <person name="Berges H."/>
            <person name="Blanchet N."/>
            <person name="Boniface M.C."/>
            <person name="Brunel D."/>
            <person name="Catrice O."/>
            <person name="Chaidir N."/>
            <person name="Claudel C."/>
            <person name="Donnadieu C."/>
            <person name="Faraut T."/>
            <person name="Fievet G."/>
            <person name="Helmstetter N."/>
            <person name="King M."/>
            <person name="Knapp S.J."/>
            <person name="Lai Z."/>
            <person name="Le Paslier M.C."/>
            <person name="Lippi Y."/>
            <person name="Lorenzon L."/>
            <person name="Mandel J.R."/>
            <person name="Marage G."/>
            <person name="Marchand G."/>
            <person name="Marquand E."/>
            <person name="Bret-Mestries E."/>
            <person name="Morien E."/>
            <person name="Nambeesan S."/>
            <person name="Nguyen T."/>
            <person name="Pegot-Espagnet P."/>
            <person name="Pouilly N."/>
            <person name="Raftis F."/>
            <person name="Sallet E."/>
            <person name="Schiex T."/>
            <person name="Thomas J."/>
            <person name="Vandecasteele C."/>
            <person name="Vares D."/>
            <person name="Vear F."/>
            <person name="Vautrin S."/>
            <person name="Crespi M."/>
            <person name="Mangin B."/>
            <person name="Burke J.M."/>
            <person name="Salse J."/>
            <person name="Munos S."/>
            <person name="Vincourt P."/>
            <person name="Rieseberg L.H."/>
            <person name="Langlade N.B."/>
        </authorList>
    </citation>
    <scope>NUCLEOTIDE SEQUENCE [LARGE SCALE GENOMIC DNA]</scope>
    <source>
        <strain evidence="2">cv. SF193</strain>
    </source>
</reference>
<name>A0A251RXL1_HELAN</name>
<keyword evidence="2" id="KW-1185">Reference proteome</keyword>
<dbReference type="EMBL" id="CM007905">
    <property type="protein sequence ID" value="OTF91200.1"/>
    <property type="molecule type" value="Genomic_DNA"/>
</dbReference>
<gene>
    <name evidence="1" type="ORF">HannXRQ_Chr16g0508111</name>
</gene>
<organism evidence="1 2">
    <name type="scientific">Helianthus annuus</name>
    <name type="common">Common sunflower</name>
    <dbReference type="NCBI Taxonomy" id="4232"/>
    <lineage>
        <taxon>Eukaryota</taxon>
        <taxon>Viridiplantae</taxon>
        <taxon>Streptophyta</taxon>
        <taxon>Embryophyta</taxon>
        <taxon>Tracheophyta</taxon>
        <taxon>Spermatophyta</taxon>
        <taxon>Magnoliopsida</taxon>
        <taxon>eudicotyledons</taxon>
        <taxon>Gunneridae</taxon>
        <taxon>Pentapetalae</taxon>
        <taxon>asterids</taxon>
        <taxon>campanulids</taxon>
        <taxon>Asterales</taxon>
        <taxon>Asteraceae</taxon>
        <taxon>Asteroideae</taxon>
        <taxon>Heliantheae alliance</taxon>
        <taxon>Heliantheae</taxon>
        <taxon>Helianthus</taxon>
    </lineage>
</organism>
<dbReference type="AlphaFoldDB" id="A0A251RXL1"/>
<dbReference type="InParanoid" id="A0A251RXL1"/>
<protein>
    <submittedName>
        <fullName evidence="1">Uncharacterized protein</fullName>
    </submittedName>
</protein>
<accession>A0A251RXL1</accession>
<evidence type="ECO:0000313" key="1">
    <source>
        <dbReference type="EMBL" id="OTF91200.1"/>
    </source>
</evidence>